<protein>
    <submittedName>
        <fullName evidence="1">Uncharacterized protein</fullName>
    </submittedName>
</protein>
<dbReference type="EMBL" id="GL945441">
    <property type="protein sequence ID" value="EGO20380.1"/>
    <property type="molecule type" value="Genomic_DNA"/>
</dbReference>
<dbReference type="KEGG" id="sla:SERLADRAFT_477910"/>
<accession>F8P9Q1</accession>
<feature type="non-terminal residue" evidence="1">
    <location>
        <position position="212"/>
    </location>
</feature>
<organism>
    <name type="scientific">Serpula lacrymans var. lacrymans (strain S7.9)</name>
    <name type="common">Dry rot fungus</name>
    <dbReference type="NCBI Taxonomy" id="578457"/>
    <lineage>
        <taxon>Eukaryota</taxon>
        <taxon>Fungi</taxon>
        <taxon>Dikarya</taxon>
        <taxon>Basidiomycota</taxon>
        <taxon>Agaricomycotina</taxon>
        <taxon>Agaricomycetes</taxon>
        <taxon>Agaricomycetidae</taxon>
        <taxon>Boletales</taxon>
        <taxon>Coniophorineae</taxon>
        <taxon>Serpulaceae</taxon>
        <taxon>Serpula</taxon>
    </lineage>
</organism>
<gene>
    <name evidence="1" type="ORF">SERLADRAFT_477910</name>
</gene>
<dbReference type="OrthoDB" id="5125733at2759"/>
<dbReference type="AlphaFoldDB" id="F8P9Q1"/>
<proteinExistence type="predicted"/>
<dbReference type="RefSeq" id="XP_007323125.1">
    <property type="nucleotide sequence ID" value="XM_007323063.1"/>
</dbReference>
<dbReference type="Proteomes" id="UP000008064">
    <property type="component" value="Unassembled WGS sequence"/>
</dbReference>
<dbReference type="HOGENOM" id="CLU_1302342_0_0_1"/>
<sequence length="212" mass="23684">MLWFKADDTRCPRPAKYRAPAWSWAAVEGRVIAREIDDRLNEDKCGGVEECEMVRCEVVLASEEVPFGEVDGGVLEMKASIQKVMWDPTADRAELFMERDNNEGGRERVCIGEAYPDTADECSGDVWAVPVRWNKGRGEELVAGLIVERGSGEEGHFRCVGYFRSPSREASDLGWGVPEADGGHCLEGISTYIPVMTLERELSLFIKIDFCL</sequence>
<name>F8P9Q1_SERL9</name>
<reference evidence="1" key="1">
    <citation type="submission" date="2011-04" db="EMBL/GenBank/DDBJ databases">
        <title>Evolution of plant cell wall degrading machinery underlies the functional diversity of forest fungi.</title>
        <authorList>
            <consortium name="US DOE Joint Genome Institute (JGI-PGF)"/>
            <person name="Eastwood D.C."/>
            <person name="Floudas D."/>
            <person name="Binder M."/>
            <person name="Majcherczyk A."/>
            <person name="Schneider P."/>
            <person name="Aerts A."/>
            <person name="Asiegbu F.O."/>
            <person name="Baker S.E."/>
            <person name="Barry K."/>
            <person name="Bendiksby M."/>
            <person name="Blumentritt M."/>
            <person name="Coutinho P.M."/>
            <person name="Cullen D."/>
            <person name="Cullen D."/>
            <person name="Gathman A."/>
            <person name="Goodell B."/>
            <person name="Henrissat B."/>
            <person name="Ihrmark K."/>
            <person name="Kauserud H."/>
            <person name="Kohler A."/>
            <person name="LaButti K."/>
            <person name="Lapidus A."/>
            <person name="Lavin J.L."/>
            <person name="Lee Y.-H."/>
            <person name="Lindquist E."/>
            <person name="Lilly W."/>
            <person name="Lucas S."/>
            <person name="Morin E."/>
            <person name="Murat C."/>
            <person name="Oguiza J.A."/>
            <person name="Park J."/>
            <person name="Pisabarro A.G."/>
            <person name="Riley R."/>
            <person name="Rosling A."/>
            <person name="Salamov A."/>
            <person name="Schmidt O."/>
            <person name="Schmutz J."/>
            <person name="Skrede I."/>
            <person name="Stenlid J."/>
            <person name="Wiebenga A."/>
            <person name="Xie X."/>
            <person name="Kues U."/>
            <person name="Hibbett D.S."/>
            <person name="Hoffmeister D."/>
            <person name="Hogberg N."/>
            <person name="Martin F."/>
            <person name="Grigoriev I.V."/>
            <person name="Watkinson S.C."/>
        </authorList>
    </citation>
    <scope>NUCLEOTIDE SEQUENCE</scope>
    <source>
        <strain evidence="1">S7.9</strain>
    </source>
</reference>
<dbReference type="GeneID" id="18821088"/>
<evidence type="ECO:0000313" key="1">
    <source>
        <dbReference type="EMBL" id="EGO20380.1"/>
    </source>
</evidence>